<accession>A0A8H4TK79</accession>
<feature type="repeat" description="ANK" evidence="2">
    <location>
        <begin position="1361"/>
        <end position="1393"/>
    </location>
</feature>
<dbReference type="PANTHER" id="PTHR34414:SF1">
    <property type="entry name" value="SUBTILISIN-LIKE SERINE PROTEASE"/>
    <property type="match status" value="1"/>
</dbReference>
<sequence>MADMSKLIGTDAKVSVEIDPSAPGTIVRILLAAESAFNIFSAIPMIFDAEEALGRMYLSDDPAAAPHAAPVMQLLGISLAAMTSRLYLPKTATLTLTMIPSAFKPPFTSENSLLRGMPSGHVPGFPRVPCHDRDQIRKLLTSEFCSDDLDRVSDKLWWMSKQDSTNIWPLHRQILQGRSIVVTENPKLHLVWINDRVFIKPLPRFIGSHDFWRDHLCSNTTSEDLRIRRAALGYLRTYYYLIRHESDFRIAKDPNLCLIPESITWEQFCDFTSDFDKIFDKDVSQRYAYGQIRLTRLNFYAPVILHKSYFQRVDFQYGQYFARFYAPVLFAIGITSVTLSGLQVVASLETGGGANWQGLALGTGHQSSSKLVTGIPRECETRSEVCSLIQKTLALEPSASPTVYSLACSPTDPNSKIATLSFPSIPDCLSNGTKVDWSFNLSDDNDIDFSRSLAFDTHFTGFTPFHRASDADCHREKNGRFVWLRDALPLDIPNARILTYGYDTKLSNSSAFQNLTDLGRALQIDLEGIRVFDQIFPPSLQQLMSTRTQTNVVRYFSSDIAWVDLSSKSSQTVRLLEEEPLGPDFPILNDVSGFAFFGVPHRGLEVKCLVPLVKDNPNRALLESLNKNSSLLDHLQNGFGKIAKVRGLPVVSFYETEKSPTAVWINGKWDMSGPSEVLVEVFSATCGCQKQHPINRNHSEMVKYSGVHDQLYRRVVVALRPILGVSRGRPGIGGTTEGPQACVQLSGDEQECLKSLSFPEQEHRYSELSYASDTCDWLLEDHNYQKWINTARGLFWIKGCPGTGKSVLMKFAVDTMSRRKSGEIIASFFIHGRGIPLQRTPLGIFRALLNSLLMSFPKYLAELTEAFQDKQKRYGSYEQKNGWQWNERELEKFLSRLLIEGTKETPVVIFIDALDECGDHAKSLLVSLKSLAEKAEQEGSLVRICFSSRHFPILGHETMARVYVEERNDEDIRLVIEGRLKDLHPVEKRRQIEKEVILKAHGGFQWAILITNMILDEDATGARTKDLLKVISTTPPDLDDLYGIILKGATRDKFEQMTKLFRWVAYAMRPLSAQELREALATDKDMTFKTTSELRSQGNWSDDVSQFEKRVRHISRGLVEFQDRDVYEQYEPGGEEWNREAQFIHQSAADFVIEKFLSNPIRGPTSVSPAGAGHFEISRSFLRYLALADILNEDKMPRKQLSVAFPLLPYGVAYLLTHILSVEDQGIPQTDLVELIQWGRPERLELLERRWAIMDPAGTHAPMGWPYLHASVLHLAIAFRSATLLDTLLSKGSSDLDARDLEGNTPLHLALREGYEELAFMILDRSRTWHAECDSVHITDKPNEHKVPSRYISHVNAITDDGDTPLGLAVSIGSDRIIRSLIDLGADVKHEKPLLLYSISKNDKELVSLLIEKGAGLEGAVYFAISCLERASDPGILKGLLDADAGTYRYNDGQVNNYDEGSDSDEEDIDQDEEAIFLASRNGNTEAVNLLLSYDITHGASARVRNNHGDVPLRVAIIQGHLETAKLLLRAYPEAVLLRNNEGQTALDAAMSIGQWAAVQLFISDGVGSLTLQQFFHRVVADNNLEFAKALLEADEDVIQLANQSHGEFDAPFLVVVRERYHDMAKLLLDTGKIDPSVKDARGNTPLHWAARNGDVVMANLLLETGKVDLSQKAVDGRTPLSRAFQNAHRDMVIFLLLRPEFDIDQSEPTGDTPFWWSVKYEDFEIMGLLIAFGADVNQKNEEGKNPLEYALEKKSHEVVQFLLDTDCILDLHISNGLVLTPFLWALRFSDDVIVWMLLHSDQFDVNRSETLDWTAFYWAVTMRRDGLVRVLHGSGKLDVNAKNPLGQTPLISCVDDGNESGVEILLRTGKVDLNVVDDMGNTAVSLAQHKGKPA</sequence>
<name>A0A8H4TK79_9HYPO</name>
<dbReference type="Pfam" id="PF24883">
    <property type="entry name" value="NPHP3_N"/>
    <property type="match status" value="1"/>
</dbReference>
<dbReference type="PROSITE" id="PS50088">
    <property type="entry name" value="ANK_REPEAT"/>
    <property type="match status" value="5"/>
</dbReference>
<dbReference type="Proteomes" id="UP000604273">
    <property type="component" value="Unassembled WGS sequence"/>
</dbReference>
<feature type="repeat" description="ANK" evidence="2">
    <location>
        <begin position="1710"/>
        <end position="1742"/>
    </location>
</feature>
<dbReference type="InterPro" id="IPR002110">
    <property type="entry name" value="Ankyrin_rpt"/>
</dbReference>
<dbReference type="Gene3D" id="3.40.50.300">
    <property type="entry name" value="P-loop containing nucleotide triphosphate hydrolases"/>
    <property type="match status" value="1"/>
</dbReference>
<dbReference type="Pfam" id="PF00023">
    <property type="entry name" value="Ank"/>
    <property type="match status" value="2"/>
</dbReference>
<keyword evidence="1" id="KW-0677">Repeat</keyword>
<dbReference type="InterPro" id="IPR027417">
    <property type="entry name" value="P-loop_NTPase"/>
</dbReference>
<dbReference type="PANTHER" id="PTHR34414">
    <property type="entry name" value="HET DOMAIN-CONTAINING PROTEIN-RELATED"/>
    <property type="match status" value="1"/>
</dbReference>
<protein>
    <recommendedName>
        <fullName evidence="3">Nephrocystin 3-like N-terminal domain-containing protein</fullName>
    </recommendedName>
</protein>
<feature type="repeat" description="ANK" evidence="2">
    <location>
        <begin position="1642"/>
        <end position="1666"/>
    </location>
</feature>
<dbReference type="SUPFAM" id="SSF52540">
    <property type="entry name" value="P-loop containing nucleoside triphosphate hydrolases"/>
    <property type="match status" value="1"/>
</dbReference>
<dbReference type="PROSITE" id="PS50297">
    <property type="entry name" value="ANK_REP_REGION"/>
    <property type="match status" value="4"/>
</dbReference>
<feature type="repeat" description="ANK" evidence="2">
    <location>
        <begin position="1676"/>
        <end position="1709"/>
    </location>
</feature>
<dbReference type="EMBL" id="JABFAI010000033">
    <property type="protein sequence ID" value="KAF4959445.1"/>
    <property type="molecule type" value="Genomic_DNA"/>
</dbReference>
<reference evidence="4" key="1">
    <citation type="journal article" date="2020" name="BMC Genomics">
        <title>Correction to: Identification and distribution of gene clusters required for synthesis of sphingolipid metabolism inhibitors in diverse species of the filamentous fungus Fusarium.</title>
        <authorList>
            <person name="Kim H.S."/>
            <person name="Lohmar J.M."/>
            <person name="Busman M."/>
            <person name="Brown D.W."/>
            <person name="Naumann T.A."/>
            <person name="Divon H.H."/>
            <person name="Lysoe E."/>
            <person name="Uhlig S."/>
            <person name="Proctor R.H."/>
        </authorList>
    </citation>
    <scope>NUCLEOTIDE SEQUENCE</scope>
    <source>
        <strain evidence="4">NRRL 45417</strain>
    </source>
</reference>
<dbReference type="InterPro" id="IPR046536">
    <property type="entry name" value="DUF6601"/>
</dbReference>
<organism evidence="4 5">
    <name type="scientific">Fusarium gaditjirri</name>
    <dbReference type="NCBI Taxonomy" id="282569"/>
    <lineage>
        <taxon>Eukaryota</taxon>
        <taxon>Fungi</taxon>
        <taxon>Dikarya</taxon>
        <taxon>Ascomycota</taxon>
        <taxon>Pezizomycotina</taxon>
        <taxon>Sordariomycetes</taxon>
        <taxon>Hypocreomycetidae</taxon>
        <taxon>Hypocreales</taxon>
        <taxon>Nectriaceae</taxon>
        <taxon>Fusarium</taxon>
        <taxon>Fusarium nisikadoi species complex</taxon>
    </lineage>
</organism>
<feature type="domain" description="Nephrocystin 3-like N-terminal" evidence="3">
    <location>
        <begin position="773"/>
        <end position="949"/>
    </location>
</feature>
<dbReference type="InterPro" id="IPR056884">
    <property type="entry name" value="NPHP3-like_N"/>
</dbReference>
<keyword evidence="5" id="KW-1185">Reference proteome</keyword>
<reference evidence="4" key="2">
    <citation type="submission" date="2020-05" db="EMBL/GenBank/DDBJ databases">
        <authorList>
            <person name="Kim H.-S."/>
            <person name="Proctor R.H."/>
            <person name="Brown D.W."/>
        </authorList>
    </citation>
    <scope>NUCLEOTIDE SEQUENCE</scope>
    <source>
        <strain evidence="4">NRRL 45417</strain>
    </source>
</reference>
<dbReference type="PRINTS" id="PR01415">
    <property type="entry name" value="ANKYRIN"/>
</dbReference>
<dbReference type="InterPro" id="IPR036770">
    <property type="entry name" value="Ankyrin_rpt-contain_sf"/>
</dbReference>
<keyword evidence="2" id="KW-0040">ANK repeat</keyword>
<gene>
    <name evidence="4" type="ORF">FGADI_1666</name>
</gene>
<comment type="caution">
    <text evidence="4">The sequence shown here is derived from an EMBL/GenBank/DDBJ whole genome shotgun (WGS) entry which is preliminary data.</text>
</comment>
<evidence type="ECO:0000313" key="4">
    <source>
        <dbReference type="EMBL" id="KAF4959445.1"/>
    </source>
</evidence>
<evidence type="ECO:0000313" key="5">
    <source>
        <dbReference type="Proteomes" id="UP000604273"/>
    </source>
</evidence>
<dbReference type="SUPFAM" id="SSF48403">
    <property type="entry name" value="Ankyrin repeat"/>
    <property type="match status" value="3"/>
</dbReference>
<evidence type="ECO:0000256" key="2">
    <source>
        <dbReference type="PROSITE-ProRule" id="PRU00023"/>
    </source>
</evidence>
<feature type="repeat" description="ANK" evidence="2">
    <location>
        <begin position="1302"/>
        <end position="1326"/>
    </location>
</feature>
<dbReference type="SMART" id="SM00248">
    <property type="entry name" value="ANK"/>
    <property type="match status" value="15"/>
</dbReference>
<evidence type="ECO:0000256" key="1">
    <source>
        <dbReference type="ARBA" id="ARBA00022737"/>
    </source>
</evidence>
<dbReference type="OrthoDB" id="1658288at2759"/>
<dbReference type="Pfam" id="PF20246">
    <property type="entry name" value="DUF6601"/>
    <property type="match status" value="1"/>
</dbReference>
<dbReference type="Gene3D" id="1.25.40.20">
    <property type="entry name" value="Ankyrin repeat-containing domain"/>
    <property type="match status" value="3"/>
</dbReference>
<proteinExistence type="predicted"/>
<evidence type="ECO:0000259" key="3">
    <source>
        <dbReference type="Pfam" id="PF24883"/>
    </source>
</evidence>
<dbReference type="Pfam" id="PF12796">
    <property type="entry name" value="Ank_2"/>
    <property type="match status" value="2"/>
</dbReference>